<evidence type="ECO:0000259" key="6">
    <source>
        <dbReference type="Pfam" id="PF00889"/>
    </source>
</evidence>
<dbReference type="AlphaFoldDB" id="A0A1G2QE50"/>
<evidence type="ECO:0000256" key="4">
    <source>
        <dbReference type="ARBA" id="ARBA00022917"/>
    </source>
</evidence>
<evidence type="ECO:0000256" key="1">
    <source>
        <dbReference type="ARBA" id="ARBA00005532"/>
    </source>
</evidence>
<dbReference type="STRING" id="1802438.A2571_03275"/>
<dbReference type="Proteomes" id="UP000177043">
    <property type="component" value="Unassembled WGS sequence"/>
</dbReference>
<dbReference type="FunFam" id="1.10.8.10:FF:000001">
    <property type="entry name" value="Elongation factor Ts"/>
    <property type="match status" value="1"/>
</dbReference>
<comment type="function">
    <text evidence="5">Associates with the EF-Tu.GDP complex and induces the exchange of GDP to GTP. It remains bound to the aminoacyl-tRNA.EF-Tu.GTP complex up to the GTP hydrolysis stage on the ribosome.</text>
</comment>
<dbReference type="Gene3D" id="1.10.8.10">
    <property type="entry name" value="DNA helicase RuvA subunit, C-terminal domain"/>
    <property type="match status" value="1"/>
</dbReference>
<dbReference type="PANTHER" id="PTHR11741">
    <property type="entry name" value="ELONGATION FACTOR TS"/>
    <property type="match status" value="1"/>
</dbReference>
<comment type="subcellular location">
    <subcellularLocation>
        <location evidence="5">Cytoplasm</location>
    </subcellularLocation>
</comment>
<comment type="caution">
    <text evidence="7">The sequence shown here is derived from an EMBL/GenBank/DDBJ whole genome shotgun (WGS) entry which is preliminary data.</text>
</comment>
<dbReference type="InterPro" id="IPR009060">
    <property type="entry name" value="UBA-like_sf"/>
</dbReference>
<evidence type="ECO:0000313" key="7">
    <source>
        <dbReference type="EMBL" id="OHA58252.1"/>
    </source>
</evidence>
<reference evidence="7 8" key="1">
    <citation type="journal article" date="2016" name="Nat. Commun.">
        <title>Thousands of microbial genomes shed light on interconnected biogeochemical processes in an aquifer system.</title>
        <authorList>
            <person name="Anantharaman K."/>
            <person name="Brown C.T."/>
            <person name="Hug L.A."/>
            <person name="Sharon I."/>
            <person name="Castelle C.J."/>
            <person name="Probst A.J."/>
            <person name="Thomas B.C."/>
            <person name="Singh A."/>
            <person name="Wilkins M.J."/>
            <person name="Karaoz U."/>
            <person name="Brodie E.L."/>
            <person name="Williams K.H."/>
            <person name="Hubbard S.S."/>
            <person name="Banfield J.F."/>
        </authorList>
    </citation>
    <scope>NUCLEOTIDE SEQUENCE [LARGE SCALE GENOMIC DNA]</scope>
</reference>
<gene>
    <name evidence="5" type="primary">tsf</name>
    <name evidence="7" type="ORF">A2571_03275</name>
</gene>
<dbReference type="InterPro" id="IPR018101">
    <property type="entry name" value="Transl_elong_Ts_CS"/>
</dbReference>
<sequence>MADTQSIKVLRDQTGISLAECKKALDEAGGDLAKAQVVLKAKGAETADKKSDRNLGSGVVECYIHGAGAIGAMVELACETDFVAKNVDFKALASDIALHIVASAPETVAELLAQEFVKDPSQTVETLIQQGTQKFGERIVLTRFARFALGA</sequence>
<name>A0A1G2QE50_9BACT</name>
<dbReference type="EMBL" id="MHTJ01000004">
    <property type="protein sequence ID" value="OHA58252.1"/>
    <property type="molecule type" value="Genomic_DNA"/>
</dbReference>
<dbReference type="NCBIfam" id="TIGR00116">
    <property type="entry name" value="tsf"/>
    <property type="match status" value="1"/>
</dbReference>
<dbReference type="GO" id="GO:0003746">
    <property type="term" value="F:translation elongation factor activity"/>
    <property type="evidence" value="ECO:0007669"/>
    <property type="project" value="UniProtKB-UniRule"/>
</dbReference>
<dbReference type="HAMAP" id="MF_00050">
    <property type="entry name" value="EF_Ts"/>
    <property type="match status" value="1"/>
</dbReference>
<dbReference type="InterPro" id="IPR001816">
    <property type="entry name" value="Transl_elong_EFTs/EF1B"/>
</dbReference>
<keyword evidence="3 5" id="KW-0251">Elongation factor</keyword>
<evidence type="ECO:0000256" key="5">
    <source>
        <dbReference type="HAMAP-Rule" id="MF_00050"/>
    </source>
</evidence>
<evidence type="ECO:0000256" key="2">
    <source>
        <dbReference type="ARBA" id="ARBA00016956"/>
    </source>
</evidence>
<dbReference type="GO" id="GO:0005737">
    <property type="term" value="C:cytoplasm"/>
    <property type="evidence" value="ECO:0007669"/>
    <property type="project" value="UniProtKB-SubCell"/>
</dbReference>
<dbReference type="Gene3D" id="3.30.479.20">
    <property type="entry name" value="Elongation factor Ts, dimerisation domain"/>
    <property type="match status" value="1"/>
</dbReference>
<evidence type="ECO:0000313" key="8">
    <source>
        <dbReference type="Proteomes" id="UP000177043"/>
    </source>
</evidence>
<evidence type="ECO:0000256" key="3">
    <source>
        <dbReference type="ARBA" id="ARBA00022768"/>
    </source>
</evidence>
<protein>
    <recommendedName>
        <fullName evidence="2 5">Elongation factor Ts</fullName>
        <shortName evidence="5">EF-Ts</shortName>
    </recommendedName>
</protein>
<dbReference type="PROSITE" id="PS01126">
    <property type="entry name" value="EF_TS_1"/>
    <property type="match status" value="1"/>
</dbReference>
<dbReference type="PANTHER" id="PTHR11741:SF0">
    <property type="entry name" value="ELONGATION FACTOR TS, MITOCHONDRIAL"/>
    <property type="match status" value="1"/>
</dbReference>
<dbReference type="SUPFAM" id="SSF46934">
    <property type="entry name" value="UBA-like"/>
    <property type="match status" value="1"/>
</dbReference>
<keyword evidence="5" id="KW-0963">Cytoplasm</keyword>
<organism evidence="7 8">
    <name type="scientific">Candidatus Vogelbacteria bacterium RIFOXYD1_FULL_44_32</name>
    <dbReference type="NCBI Taxonomy" id="1802438"/>
    <lineage>
        <taxon>Bacteria</taxon>
        <taxon>Candidatus Vogeliibacteriota</taxon>
    </lineage>
</organism>
<dbReference type="SUPFAM" id="SSF54713">
    <property type="entry name" value="Elongation factor Ts (EF-Ts), dimerisation domain"/>
    <property type="match status" value="1"/>
</dbReference>
<dbReference type="InterPro" id="IPR036402">
    <property type="entry name" value="EF-Ts_dimer_sf"/>
</dbReference>
<dbReference type="Pfam" id="PF00889">
    <property type="entry name" value="EF_TS"/>
    <property type="match status" value="1"/>
</dbReference>
<feature type="region of interest" description="Involved in Mg(2+) ion dislocation from EF-Tu" evidence="5">
    <location>
        <begin position="80"/>
        <end position="83"/>
    </location>
</feature>
<keyword evidence="4 5" id="KW-0648">Protein biosynthesis</keyword>
<dbReference type="InterPro" id="IPR014039">
    <property type="entry name" value="Transl_elong_EFTs/EF1B_dimer"/>
</dbReference>
<accession>A0A1G2QE50</accession>
<comment type="similarity">
    <text evidence="1 5">Belongs to the EF-Ts family.</text>
</comment>
<feature type="domain" description="Translation elongation factor EFTs/EF1B dimerisation" evidence="6">
    <location>
        <begin position="71"/>
        <end position="148"/>
    </location>
</feature>
<proteinExistence type="inferred from homology"/>